<proteinExistence type="predicted"/>
<comment type="caution">
    <text evidence="3">The sequence shown here is derived from an EMBL/GenBank/DDBJ whole genome shotgun (WGS) entry which is preliminary data.</text>
</comment>
<feature type="transmembrane region" description="Helical" evidence="2">
    <location>
        <begin position="84"/>
        <end position="105"/>
    </location>
</feature>
<dbReference type="AlphaFoldDB" id="A0A3L7AFW3"/>
<evidence type="ECO:0000313" key="4">
    <source>
        <dbReference type="Proteomes" id="UP000269438"/>
    </source>
</evidence>
<keyword evidence="2" id="KW-1133">Transmembrane helix</keyword>
<evidence type="ECO:0000256" key="1">
    <source>
        <dbReference type="SAM" id="MobiDB-lite"/>
    </source>
</evidence>
<feature type="region of interest" description="Disordered" evidence="1">
    <location>
        <begin position="39"/>
        <end position="82"/>
    </location>
</feature>
<sequence>MNDLLSDVLRAADPGTVHRDSPLSERALGELAAYEAAEAAATTATGHHQHRVRPAARHPLSAEAPRRGAPRHPDSGRRRPRRRLSLAAGAVATFAAVAVFVIALINPGPAMATTPPLLELTPVSTSAPTLLTEMAQMQRTQPAAGSTIRAQMWALNTSIAEDGSIESSVTEPQQSETVFAADGSVRLRLTAASPFPGQEAAGLPRPGTVLADENFPSGQWEFPAESGPPASIGEVGAYLATLTEDPNLSAGQTLREIAGILSNYPLTRNQEAALLGYLATLDNIAVAGATTDRLGRSGIVFQARDRSPEFEDRLIVSPKSGQILAAETLYVGSSRTDIASPSVVDYVAWER</sequence>
<protein>
    <recommendedName>
        <fullName evidence="5">CU044_5270 family protein</fullName>
    </recommendedName>
</protein>
<reference evidence="3 4" key="1">
    <citation type="submission" date="2018-10" db="EMBL/GenBank/DDBJ databases">
        <authorList>
            <person name="Li J."/>
        </authorList>
    </citation>
    <scope>NUCLEOTIDE SEQUENCE [LARGE SCALE GENOMIC DNA]</scope>
    <source>
        <strain evidence="3 4">JCM 11654</strain>
    </source>
</reference>
<dbReference type="OrthoDB" id="3425969at2"/>
<evidence type="ECO:0000313" key="3">
    <source>
        <dbReference type="EMBL" id="RLP79346.1"/>
    </source>
</evidence>
<keyword evidence="2" id="KW-0812">Transmembrane</keyword>
<accession>A0A3L7AFW3</accession>
<dbReference type="EMBL" id="RCUY01000015">
    <property type="protein sequence ID" value="RLP79346.1"/>
    <property type="molecule type" value="Genomic_DNA"/>
</dbReference>
<evidence type="ECO:0000256" key="2">
    <source>
        <dbReference type="SAM" id="Phobius"/>
    </source>
</evidence>
<evidence type="ECO:0008006" key="5">
    <source>
        <dbReference type="Google" id="ProtNLM"/>
    </source>
</evidence>
<organism evidence="3 4">
    <name type="scientific">Mycetocola lacteus</name>
    <dbReference type="NCBI Taxonomy" id="76637"/>
    <lineage>
        <taxon>Bacteria</taxon>
        <taxon>Bacillati</taxon>
        <taxon>Actinomycetota</taxon>
        <taxon>Actinomycetes</taxon>
        <taxon>Micrococcales</taxon>
        <taxon>Microbacteriaceae</taxon>
        <taxon>Mycetocola</taxon>
    </lineage>
</organism>
<gene>
    <name evidence="3" type="ORF">D9V34_16275</name>
</gene>
<keyword evidence="2" id="KW-0472">Membrane</keyword>
<feature type="compositionally biased region" description="Basic residues" evidence="1">
    <location>
        <begin position="47"/>
        <end position="56"/>
    </location>
</feature>
<name>A0A3L7AFW3_9MICO</name>
<dbReference type="RefSeq" id="WP_121689510.1">
    <property type="nucleotide sequence ID" value="NZ_RCUY01000015.1"/>
</dbReference>
<keyword evidence="4" id="KW-1185">Reference proteome</keyword>
<dbReference type="Proteomes" id="UP000269438">
    <property type="component" value="Unassembled WGS sequence"/>
</dbReference>